<dbReference type="Pfam" id="PF13529">
    <property type="entry name" value="Peptidase_C39_2"/>
    <property type="match status" value="1"/>
</dbReference>
<gene>
    <name evidence="3" type="ORF">SAMN05421810_107127</name>
</gene>
<dbReference type="STRING" id="587909.SAMN05421810_107127"/>
<dbReference type="OrthoDB" id="1655016at2"/>
<protein>
    <submittedName>
        <fullName evidence="3">Peptidase_C39 like family protein</fullName>
    </submittedName>
</protein>
<dbReference type="EMBL" id="FOWW01000007">
    <property type="protein sequence ID" value="SFQ43046.1"/>
    <property type="molecule type" value="Genomic_DNA"/>
</dbReference>
<evidence type="ECO:0000259" key="2">
    <source>
        <dbReference type="Pfam" id="PF13529"/>
    </source>
</evidence>
<feature type="domain" description="Peptidase C39-like" evidence="2">
    <location>
        <begin position="54"/>
        <end position="180"/>
    </location>
</feature>
<accession>A0A1I5YFP2</accession>
<dbReference type="InterPro" id="IPR039564">
    <property type="entry name" value="Peptidase_C39-like"/>
</dbReference>
<dbReference type="Proteomes" id="UP000198727">
    <property type="component" value="Unassembled WGS sequence"/>
</dbReference>
<reference evidence="4" key="1">
    <citation type="submission" date="2016-10" db="EMBL/GenBank/DDBJ databases">
        <authorList>
            <person name="Varghese N."/>
            <person name="Submissions S."/>
        </authorList>
    </citation>
    <scope>NUCLEOTIDE SEQUENCE [LARGE SCALE GENOMIC DNA]</scope>
    <source>
        <strain evidence="4">CGMCC 4.5579</strain>
    </source>
</reference>
<sequence length="210" mass="22473">MRIKTRGGHALAALALTTALVGLGAATPAMAVPSMPTEATTAAAECCTQGKTLSVHWVRQATSYWCGPATAHIVLSARMSKPPTQHQLKGMAENDGGTHRTEMRAALNKHLNTGWYEIKTAKSGFHNDVVYDVKRGYAVAAGILVRPGGPRPPGYPSNQTVDHWVAVIGYDGDRILVADPVSGRPGFGNVPKKYWVSASSFTRYLKVYVA</sequence>
<evidence type="ECO:0000313" key="4">
    <source>
        <dbReference type="Proteomes" id="UP000198727"/>
    </source>
</evidence>
<feature type="signal peptide" evidence="1">
    <location>
        <begin position="1"/>
        <end position="31"/>
    </location>
</feature>
<keyword evidence="4" id="KW-1185">Reference proteome</keyword>
<evidence type="ECO:0000313" key="3">
    <source>
        <dbReference type="EMBL" id="SFQ43046.1"/>
    </source>
</evidence>
<keyword evidence="1" id="KW-0732">Signal</keyword>
<evidence type="ECO:0000256" key="1">
    <source>
        <dbReference type="SAM" id="SignalP"/>
    </source>
</evidence>
<organism evidence="3 4">
    <name type="scientific">Amycolatopsis arida</name>
    <dbReference type="NCBI Taxonomy" id="587909"/>
    <lineage>
        <taxon>Bacteria</taxon>
        <taxon>Bacillati</taxon>
        <taxon>Actinomycetota</taxon>
        <taxon>Actinomycetes</taxon>
        <taxon>Pseudonocardiales</taxon>
        <taxon>Pseudonocardiaceae</taxon>
        <taxon>Amycolatopsis</taxon>
    </lineage>
</organism>
<feature type="chain" id="PRO_5011607463" evidence="1">
    <location>
        <begin position="32"/>
        <end position="210"/>
    </location>
</feature>
<dbReference type="RefSeq" id="WP_092532528.1">
    <property type="nucleotide sequence ID" value="NZ_FOWW01000007.1"/>
</dbReference>
<dbReference type="AlphaFoldDB" id="A0A1I5YFP2"/>
<proteinExistence type="predicted"/>
<name>A0A1I5YFP2_9PSEU</name>
<dbReference type="Gene3D" id="3.90.70.10">
    <property type="entry name" value="Cysteine proteinases"/>
    <property type="match status" value="1"/>
</dbReference>